<dbReference type="AlphaFoldDB" id="A0ABD6XWF3"/>
<proteinExistence type="predicted"/>
<evidence type="ECO:0000313" key="2">
    <source>
        <dbReference type="Proteomes" id="UP000245996"/>
    </source>
</evidence>
<accession>A0ABD6XWF3</accession>
<gene>
    <name evidence="1" type="ORF">C7430_10228</name>
</gene>
<dbReference type="EMBL" id="QGHE01000002">
    <property type="protein sequence ID" value="PWJ81705.1"/>
    <property type="molecule type" value="Genomic_DNA"/>
</dbReference>
<organism evidence="1 2">
    <name type="scientific">Enterobacter agglomerans</name>
    <name type="common">Erwinia herbicola</name>
    <name type="synonym">Pantoea agglomerans</name>
    <dbReference type="NCBI Taxonomy" id="549"/>
    <lineage>
        <taxon>Bacteria</taxon>
        <taxon>Pseudomonadati</taxon>
        <taxon>Pseudomonadota</taxon>
        <taxon>Gammaproteobacteria</taxon>
        <taxon>Enterobacterales</taxon>
        <taxon>Erwiniaceae</taxon>
        <taxon>Pantoea</taxon>
        <taxon>Pantoea agglomerans group</taxon>
    </lineage>
</organism>
<name>A0ABD6XWF3_ENTAG</name>
<dbReference type="Proteomes" id="UP000245996">
    <property type="component" value="Unassembled WGS sequence"/>
</dbReference>
<comment type="caution">
    <text evidence="1">The sequence shown here is derived from an EMBL/GenBank/DDBJ whole genome shotgun (WGS) entry which is preliminary data.</text>
</comment>
<sequence>MSPQGYLQRPGLRAGVGEIIRPLASHIHILTSPRAWQAAINADRVRQIAQQIHFPSASLAHLPFTFDQHLLEQALLVTAALKQ</sequence>
<evidence type="ECO:0000313" key="1">
    <source>
        <dbReference type="EMBL" id="PWJ81705.1"/>
    </source>
</evidence>
<protein>
    <submittedName>
        <fullName evidence="1">Uncharacterized protein</fullName>
    </submittedName>
</protein>
<reference evidence="1 2" key="1">
    <citation type="submission" date="2018-05" db="EMBL/GenBank/DDBJ databases">
        <title>Genomic Encyclopedia of Type Strains, Phase IV (KMG-V): Genome sequencing to study the core and pangenomes of soil and plant-associated prokaryotes.</title>
        <authorList>
            <person name="Whitman W."/>
        </authorList>
    </citation>
    <scope>NUCLEOTIDE SEQUENCE [LARGE SCALE GENOMIC DNA]</scope>
    <source>
        <strain evidence="1 2">PNG 92-11</strain>
    </source>
</reference>